<keyword evidence="11" id="KW-0472">Membrane</keyword>
<dbReference type="CDD" id="cd03443">
    <property type="entry name" value="PaaI_thioesterase"/>
    <property type="match status" value="1"/>
</dbReference>
<comment type="catalytic activity">
    <reaction evidence="20">
        <text>hexadecanoyl-CoA + H2O = hexadecanoate + CoA + H(+)</text>
        <dbReference type="Rhea" id="RHEA:16645"/>
        <dbReference type="ChEBI" id="CHEBI:7896"/>
        <dbReference type="ChEBI" id="CHEBI:15377"/>
        <dbReference type="ChEBI" id="CHEBI:15378"/>
        <dbReference type="ChEBI" id="CHEBI:57287"/>
        <dbReference type="ChEBI" id="CHEBI:57379"/>
        <dbReference type="EC" id="3.1.2.2"/>
    </reaction>
    <physiologicalReaction direction="left-to-right" evidence="20">
        <dbReference type="Rhea" id="RHEA:16646"/>
    </physiologicalReaction>
</comment>
<comment type="catalytic activity">
    <reaction evidence="14">
        <text>(9Z)-octadecenoyl-CoA + H2O = (9Z)-octadecenoate + CoA + H(+)</text>
        <dbReference type="Rhea" id="RHEA:40139"/>
        <dbReference type="ChEBI" id="CHEBI:15377"/>
        <dbReference type="ChEBI" id="CHEBI:15378"/>
        <dbReference type="ChEBI" id="CHEBI:30823"/>
        <dbReference type="ChEBI" id="CHEBI:57287"/>
        <dbReference type="ChEBI" id="CHEBI:57387"/>
    </reaction>
    <physiologicalReaction direction="left-to-right" evidence="14">
        <dbReference type="Rhea" id="RHEA:40140"/>
    </physiologicalReaction>
</comment>
<evidence type="ECO:0000256" key="4">
    <source>
        <dbReference type="ARBA" id="ARBA00022475"/>
    </source>
</evidence>
<dbReference type="OrthoDB" id="9792301at2"/>
<dbReference type="RefSeq" id="WP_013626107.1">
    <property type="nucleotide sequence ID" value="NC_015172.1"/>
</dbReference>
<evidence type="ECO:0000256" key="19">
    <source>
        <dbReference type="ARBA" id="ARBA00047588"/>
    </source>
</evidence>
<evidence type="ECO:0000256" key="21">
    <source>
        <dbReference type="ARBA" id="ARBA00047969"/>
    </source>
</evidence>
<evidence type="ECO:0000256" key="23">
    <source>
        <dbReference type="ARBA" id="ARBA00048180"/>
    </source>
</evidence>
<dbReference type="PANTHER" id="PTHR12418">
    <property type="entry name" value="ACYL-COENZYME A THIOESTERASE THEM4"/>
    <property type="match status" value="1"/>
</dbReference>
<evidence type="ECO:0000256" key="22">
    <source>
        <dbReference type="ARBA" id="ARBA00048074"/>
    </source>
</evidence>
<dbReference type="PANTHER" id="PTHR12418:SF19">
    <property type="entry name" value="ACYL-COENZYME A THIOESTERASE THEM4"/>
    <property type="match status" value="1"/>
</dbReference>
<dbReference type="GO" id="GO:0016787">
    <property type="term" value="F:hydrolase activity"/>
    <property type="evidence" value="ECO:0007669"/>
    <property type="project" value="UniProtKB-KW"/>
</dbReference>
<evidence type="ECO:0000256" key="20">
    <source>
        <dbReference type="ARBA" id="ARBA00047734"/>
    </source>
</evidence>
<evidence type="ECO:0000256" key="1">
    <source>
        <dbReference type="ARBA" id="ARBA00004170"/>
    </source>
</evidence>
<comment type="similarity">
    <text evidence="15">Belongs to the THEM4/THEM5 thioesterase family.</text>
</comment>
<sequence length="183" mass="20667">MKHKVLRKQENSRMCLVCGVKNDFGLKASFYELDNGELAGIFTPREEHQSYPGIAHGGISAAILDETIGRAIMVTDRDMLGYTVELNLKYKKHVPLGQKLIVIGRITREKSRTFEGTGEIILANGEVAASATAKYLKVPLDKMPSFQEDSEDRMEWQVNISENDPREIEYEQKTDMKTCLRLG</sequence>
<keyword evidence="26" id="KW-1185">Reference proteome</keyword>
<keyword evidence="8" id="KW-0276">Fatty acid metabolism</keyword>
<evidence type="ECO:0000256" key="8">
    <source>
        <dbReference type="ARBA" id="ARBA00022832"/>
    </source>
</evidence>
<keyword evidence="6" id="KW-0053">Apoptosis</keyword>
<comment type="catalytic activity">
    <reaction evidence="21">
        <text>decanoyl-CoA + H2O = decanoate + CoA + H(+)</text>
        <dbReference type="Rhea" id="RHEA:40059"/>
        <dbReference type="ChEBI" id="CHEBI:15377"/>
        <dbReference type="ChEBI" id="CHEBI:15378"/>
        <dbReference type="ChEBI" id="CHEBI:27689"/>
        <dbReference type="ChEBI" id="CHEBI:57287"/>
        <dbReference type="ChEBI" id="CHEBI:61430"/>
    </reaction>
    <physiologicalReaction direction="left-to-right" evidence="21">
        <dbReference type="Rhea" id="RHEA:40060"/>
    </physiologicalReaction>
</comment>
<evidence type="ECO:0000259" key="24">
    <source>
        <dbReference type="Pfam" id="PF03061"/>
    </source>
</evidence>
<evidence type="ECO:0000256" key="10">
    <source>
        <dbReference type="ARBA" id="ARBA00023098"/>
    </source>
</evidence>
<evidence type="ECO:0000256" key="9">
    <source>
        <dbReference type="ARBA" id="ARBA00022946"/>
    </source>
</evidence>
<evidence type="ECO:0000256" key="14">
    <source>
        <dbReference type="ARBA" id="ARBA00037002"/>
    </source>
</evidence>
<evidence type="ECO:0000256" key="7">
    <source>
        <dbReference type="ARBA" id="ARBA00022801"/>
    </source>
</evidence>
<comment type="subcellular location">
    <subcellularLocation>
        <location evidence="3">Cell projection</location>
        <location evidence="3">Ruffle membrane</location>
    </subcellularLocation>
    <subcellularLocation>
        <location evidence="2">Cytoplasm</location>
    </subcellularLocation>
    <subcellularLocation>
        <location evidence="1">Membrane</location>
        <topology evidence="1">Peripheral membrane protein</topology>
    </subcellularLocation>
</comment>
<accession>F0T0G3</accession>
<dbReference type="AlphaFoldDB" id="F0T0G3"/>
<protein>
    <recommendedName>
        <fullName evidence="17">Acyl-coenzyme A thioesterase THEM4</fullName>
        <ecNumber evidence="16">3.1.2.2</ecNumber>
    </recommendedName>
    <alternativeName>
        <fullName evidence="18">Thioesterase superfamily member 4</fullName>
    </alternativeName>
</protein>
<keyword evidence="4" id="KW-1003">Cell membrane</keyword>
<reference evidence="26" key="2">
    <citation type="submission" date="2011-02" db="EMBL/GenBank/DDBJ databases">
        <title>The complete genome of Syntrophobotulus glycolicus DSM 8271.</title>
        <authorList>
            <person name="Lucas S."/>
            <person name="Copeland A."/>
            <person name="Lapidus A."/>
            <person name="Bruce D."/>
            <person name="Goodwin L."/>
            <person name="Pitluck S."/>
            <person name="Kyrpides N."/>
            <person name="Mavromatis K."/>
            <person name="Pagani I."/>
            <person name="Ivanova N."/>
            <person name="Mikhailova N."/>
            <person name="Chertkov O."/>
            <person name="Held B."/>
            <person name="Detter J.C."/>
            <person name="Tapia R."/>
            <person name="Han C."/>
            <person name="Land M."/>
            <person name="Hauser L."/>
            <person name="Markowitz V."/>
            <person name="Cheng J.-F."/>
            <person name="Hugenholtz P."/>
            <person name="Woyke T."/>
            <person name="Wu D."/>
            <person name="Spring S."/>
            <person name="Schroeder M."/>
            <person name="Brambilla E."/>
            <person name="Klenk H.-P."/>
            <person name="Eisen J.A."/>
        </authorList>
    </citation>
    <scope>NUCLEOTIDE SEQUENCE [LARGE SCALE GENOMIC DNA]</scope>
    <source>
        <strain evidence="26">DSM 8271 / FlGlyR</strain>
    </source>
</reference>
<evidence type="ECO:0000256" key="13">
    <source>
        <dbReference type="ARBA" id="ARBA00035852"/>
    </source>
</evidence>
<dbReference type="STRING" id="645991.Sgly_3067"/>
<comment type="catalytic activity">
    <reaction evidence="19">
        <text>octanoyl-CoA + H2O = octanoate + CoA + H(+)</text>
        <dbReference type="Rhea" id="RHEA:30143"/>
        <dbReference type="ChEBI" id="CHEBI:15377"/>
        <dbReference type="ChEBI" id="CHEBI:15378"/>
        <dbReference type="ChEBI" id="CHEBI:25646"/>
        <dbReference type="ChEBI" id="CHEBI:57287"/>
        <dbReference type="ChEBI" id="CHEBI:57386"/>
    </reaction>
    <physiologicalReaction direction="left-to-right" evidence="19">
        <dbReference type="Rhea" id="RHEA:30144"/>
    </physiologicalReaction>
</comment>
<dbReference type="InterPro" id="IPR029069">
    <property type="entry name" value="HotDog_dom_sf"/>
</dbReference>
<dbReference type="GO" id="GO:0016020">
    <property type="term" value="C:membrane"/>
    <property type="evidence" value="ECO:0007669"/>
    <property type="project" value="UniProtKB-SubCell"/>
</dbReference>
<dbReference type="eggNOG" id="COG2050">
    <property type="taxonomic scope" value="Bacteria"/>
</dbReference>
<comment type="catalytic activity">
    <reaction evidence="13">
        <text>(5Z,8Z,11Z,14Z)-eicosatetraenoyl-CoA + H2O = (5Z,8Z,11Z,14Z)-eicosatetraenoate + CoA + H(+)</text>
        <dbReference type="Rhea" id="RHEA:40151"/>
        <dbReference type="ChEBI" id="CHEBI:15377"/>
        <dbReference type="ChEBI" id="CHEBI:15378"/>
        <dbReference type="ChEBI" id="CHEBI:32395"/>
        <dbReference type="ChEBI" id="CHEBI:57287"/>
        <dbReference type="ChEBI" id="CHEBI:57368"/>
    </reaction>
    <physiologicalReaction direction="left-to-right" evidence="13">
        <dbReference type="Rhea" id="RHEA:40152"/>
    </physiologicalReaction>
</comment>
<evidence type="ECO:0000256" key="2">
    <source>
        <dbReference type="ARBA" id="ARBA00004496"/>
    </source>
</evidence>
<evidence type="ECO:0000313" key="25">
    <source>
        <dbReference type="EMBL" id="ADY57335.1"/>
    </source>
</evidence>
<comment type="catalytic activity">
    <reaction evidence="23">
        <text>tetradecanoyl-CoA + H2O = tetradecanoate + CoA + H(+)</text>
        <dbReference type="Rhea" id="RHEA:40119"/>
        <dbReference type="ChEBI" id="CHEBI:15377"/>
        <dbReference type="ChEBI" id="CHEBI:15378"/>
        <dbReference type="ChEBI" id="CHEBI:30807"/>
        <dbReference type="ChEBI" id="CHEBI:57287"/>
        <dbReference type="ChEBI" id="CHEBI:57385"/>
    </reaction>
    <physiologicalReaction direction="left-to-right" evidence="23">
        <dbReference type="Rhea" id="RHEA:40120"/>
    </physiologicalReaction>
</comment>
<dbReference type="InterPro" id="IPR006683">
    <property type="entry name" value="Thioestr_dom"/>
</dbReference>
<dbReference type="Proteomes" id="UP000007488">
    <property type="component" value="Chromosome"/>
</dbReference>
<keyword evidence="9" id="KW-0809">Transit peptide</keyword>
<keyword evidence="12" id="KW-0966">Cell projection</keyword>
<evidence type="ECO:0000256" key="11">
    <source>
        <dbReference type="ARBA" id="ARBA00023136"/>
    </source>
</evidence>
<dbReference type="GO" id="GO:0005737">
    <property type="term" value="C:cytoplasm"/>
    <property type="evidence" value="ECO:0007669"/>
    <property type="project" value="UniProtKB-SubCell"/>
</dbReference>
<organism evidence="25 26">
    <name type="scientific">Syntrophobotulus glycolicus (strain DSM 8271 / FlGlyR)</name>
    <dbReference type="NCBI Taxonomy" id="645991"/>
    <lineage>
        <taxon>Bacteria</taxon>
        <taxon>Bacillati</taxon>
        <taxon>Bacillota</taxon>
        <taxon>Clostridia</taxon>
        <taxon>Eubacteriales</taxon>
        <taxon>Desulfitobacteriaceae</taxon>
        <taxon>Syntrophobotulus</taxon>
    </lineage>
</organism>
<evidence type="ECO:0000256" key="15">
    <source>
        <dbReference type="ARBA" id="ARBA00038456"/>
    </source>
</evidence>
<keyword evidence="5" id="KW-0963">Cytoplasm</keyword>
<keyword evidence="7" id="KW-0378">Hydrolase</keyword>
<dbReference type="EC" id="3.1.2.2" evidence="16"/>
<proteinExistence type="inferred from homology"/>
<evidence type="ECO:0000256" key="12">
    <source>
        <dbReference type="ARBA" id="ARBA00023273"/>
    </source>
</evidence>
<evidence type="ECO:0000256" key="3">
    <source>
        <dbReference type="ARBA" id="ARBA00004632"/>
    </source>
</evidence>
<evidence type="ECO:0000313" key="26">
    <source>
        <dbReference type="Proteomes" id="UP000007488"/>
    </source>
</evidence>
<evidence type="ECO:0000256" key="17">
    <source>
        <dbReference type="ARBA" id="ARBA00040123"/>
    </source>
</evidence>
<dbReference type="EMBL" id="CP002547">
    <property type="protein sequence ID" value="ADY57335.1"/>
    <property type="molecule type" value="Genomic_DNA"/>
</dbReference>
<dbReference type="InterPro" id="IPR052365">
    <property type="entry name" value="THEM4/THEM5_acyl-CoA_thioest"/>
</dbReference>
<dbReference type="HOGENOM" id="CLU_089876_6_2_9"/>
<feature type="domain" description="Thioesterase" evidence="24">
    <location>
        <begin position="53"/>
        <end position="128"/>
    </location>
</feature>
<reference evidence="25 26" key="1">
    <citation type="journal article" date="2011" name="Stand. Genomic Sci.">
        <title>Complete genome sequence of Syntrophobotulus glycolicus type strain (FlGlyR).</title>
        <authorList>
            <person name="Han C."/>
            <person name="Mwirichia R."/>
            <person name="Chertkov O."/>
            <person name="Held B."/>
            <person name="Lapidus A."/>
            <person name="Nolan M."/>
            <person name="Lucas S."/>
            <person name="Hammon N."/>
            <person name="Deshpande S."/>
            <person name="Cheng J.F."/>
            <person name="Tapia R."/>
            <person name="Goodwin L."/>
            <person name="Pitluck S."/>
            <person name="Huntemann M."/>
            <person name="Liolios K."/>
            <person name="Ivanova N."/>
            <person name="Pagani I."/>
            <person name="Mavromatis K."/>
            <person name="Ovchinikova G."/>
            <person name="Pati A."/>
            <person name="Chen A."/>
            <person name="Palaniappan K."/>
            <person name="Land M."/>
            <person name="Hauser L."/>
            <person name="Brambilla E.M."/>
            <person name="Rohde M."/>
            <person name="Spring S."/>
            <person name="Sikorski J."/>
            <person name="Goker M."/>
            <person name="Woyke T."/>
            <person name="Bristow J."/>
            <person name="Eisen J.A."/>
            <person name="Markowitz V."/>
            <person name="Hugenholtz P."/>
            <person name="Kyrpides N.C."/>
            <person name="Klenk H.P."/>
            <person name="Detter J.C."/>
        </authorList>
    </citation>
    <scope>NUCLEOTIDE SEQUENCE [LARGE SCALE GENOMIC DNA]</scope>
    <source>
        <strain evidence="26">DSM 8271 / FlGlyR</strain>
    </source>
</reference>
<evidence type="ECO:0000256" key="5">
    <source>
        <dbReference type="ARBA" id="ARBA00022490"/>
    </source>
</evidence>
<evidence type="ECO:0000256" key="18">
    <source>
        <dbReference type="ARBA" id="ARBA00043210"/>
    </source>
</evidence>
<name>F0T0G3_SYNGF</name>
<dbReference type="SUPFAM" id="SSF54637">
    <property type="entry name" value="Thioesterase/thiol ester dehydrase-isomerase"/>
    <property type="match status" value="1"/>
</dbReference>
<evidence type="ECO:0000256" key="16">
    <source>
        <dbReference type="ARBA" id="ARBA00038848"/>
    </source>
</evidence>
<dbReference type="Gene3D" id="3.10.129.10">
    <property type="entry name" value="Hotdog Thioesterase"/>
    <property type="match status" value="1"/>
</dbReference>
<gene>
    <name evidence="25" type="ordered locus">Sgly_3067</name>
</gene>
<keyword evidence="10" id="KW-0443">Lipid metabolism</keyword>
<dbReference type="KEGG" id="sgy:Sgly_3067"/>
<dbReference type="Pfam" id="PF03061">
    <property type="entry name" value="4HBT"/>
    <property type="match status" value="1"/>
</dbReference>
<dbReference type="GO" id="GO:0006631">
    <property type="term" value="P:fatty acid metabolic process"/>
    <property type="evidence" value="ECO:0007669"/>
    <property type="project" value="UniProtKB-KW"/>
</dbReference>
<comment type="catalytic activity">
    <reaction evidence="22">
        <text>dodecanoyl-CoA + H2O = dodecanoate + CoA + H(+)</text>
        <dbReference type="Rhea" id="RHEA:30135"/>
        <dbReference type="ChEBI" id="CHEBI:15377"/>
        <dbReference type="ChEBI" id="CHEBI:15378"/>
        <dbReference type="ChEBI" id="CHEBI:18262"/>
        <dbReference type="ChEBI" id="CHEBI:57287"/>
        <dbReference type="ChEBI" id="CHEBI:57375"/>
    </reaction>
    <physiologicalReaction direction="left-to-right" evidence="22">
        <dbReference type="Rhea" id="RHEA:30136"/>
    </physiologicalReaction>
</comment>
<evidence type="ECO:0000256" key="6">
    <source>
        <dbReference type="ARBA" id="ARBA00022703"/>
    </source>
</evidence>